<feature type="domain" description="Gcp-like" evidence="1">
    <location>
        <begin position="44"/>
        <end position="132"/>
    </location>
</feature>
<proteinExistence type="predicted"/>
<dbReference type="Gene3D" id="3.30.420.200">
    <property type="match status" value="1"/>
</dbReference>
<dbReference type="SUPFAM" id="SSF53067">
    <property type="entry name" value="Actin-like ATPase domain"/>
    <property type="match status" value="1"/>
</dbReference>
<dbReference type="AlphaFoldDB" id="A0A168RH20"/>
<keyword evidence="3" id="KW-1185">Reference proteome</keyword>
<protein>
    <recommendedName>
        <fullName evidence="1">Gcp-like domain-containing protein</fullName>
    </recommendedName>
</protein>
<dbReference type="InterPro" id="IPR000905">
    <property type="entry name" value="Gcp-like_dom"/>
</dbReference>
<dbReference type="GO" id="GO:0002949">
    <property type="term" value="P:tRNA threonylcarbamoyladenosine modification"/>
    <property type="evidence" value="ECO:0007669"/>
    <property type="project" value="InterPro"/>
</dbReference>
<dbReference type="PATRIC" id="fig|29557.3.peg.294"/>
<name>A0A168RH20_9BACT</name>
<dbReference type="InterPro" id="IPR043129">
    <property type="entry name" value="ATPase_NBD"/>
</dbReference>
<reference evidence="2 3" key="1">
    <citation type="submission" date="2016-03" db="EMBL/GenBank/DDBJ databases">
        <title>Genome sequence of Mycoplasma gallinarum strain Mgn_IPT.</title>
        <authorList>
            <person name="Yacoub E."/>
            <person name="Sirand-Pugnet P."/>
            <person name="Barre A."/>
            <person name="Maurier F."/>
            <person name="Blanchard A."/>
            <person name="Ben Abdelmoumen B.M."/>
        </authorList>
    </citation>
    <scope>NUCLEOTIDE SEQUENCE [LARGE SCALE GENOMIC DNA]</scope>
    <source>
        <strain evidence="2 3">Mgn_IPT</strain>
    </source>
</reference>
<evidence type="ECO:0000259" key="1">
    <source>
        <dbReference type="Pfam" id="PF00814"/>
    </source>
</evidence>
<dbReference type="Pfam" id="PF00814">
    <property type="entry name" value="TsaD"/>
    <property type="match status" value="1"/>
</dbReference>
<dbReference type="EMBL" id="LVLH01000028">
    <property type="protein sequence ID" value="OAB48978.1"/>
    <property type="molecule type" value="Genomic_DNA"/>
</dbReference>
<organism evidence="2 3">
    <name type="scientific">Mycoplasmopsis gallinarum</name>
    <dbReference type="NCBI Taxonomy" id="29557"/>
    <lineage>
        <taxon>Bacteria</taxon>
        <taxon>Bacillati</taxon>
        <taxon>Mycoplasmatota</taxon>
        <taxon>Mycoplasmoidales</taxon>
        <taxon>Metamycoplasmataceae</taxon>
        <taxon>Mycoplasmopsis</taxon>
    </lineage>
</organism>
<accession>A0A168RH20</accession>
<dbReference type="STRING" id="29557.MGALLINA_03100"/>
<dbReference type="NCBIfam" id="TIGR03725">
    <property type="entry name" value="T6A_YeaZ"/>
    <property type="match status" value="1"/>
</dbReference>
<evidence type="ECO:0000313" key="2">
    <source>
        <dbReference type="EMBL" id="OAB48978.1"/>
    </source>
</evidence>
<sequence>MKSLTKKYKLYLDTANDDFVIALFDEKYCKIADYVLTNYQKKVKLIPEYFLKILREHKLSVNNFDEFFTNLGPGFFTGVRISLVFLRTIALFQNANLKTISSFQILAKQNPNQSKLFINASGNKVYVYQPNTNFFNEKDILIELKEANYSINKIDYEEFLNNFATYLPLFKSYSNLMKIEPYYVKMPQIGEKKD</sequence>
<dbReference type="Gene3D" id="3.30.420.40">
    <property type="match status" value="1"/>
</dbReference>
<dbReference type="Proteomes" id="UP000076983">
    <property type="component" value="Unassembled WGS sequence"/>
</dbReference>
<dbReference type="InterPro" id="IPR022496">
    <property type="entry name" value="T6A_TsaB"/>
</dbReference>
<gene>
    <name evidence="2" type="ORF">MGALLINA_03100</name>
</gene>
<comment type="caution">
    <text evidence="2">The sequence shown here is derived from an EMBL/GenBank/DDBJ whole genome shotgun (WGS) entry which is preliminary data.</text>
</comment>
<evidence type="ECO:0000313" key="3">
    <source>
        <dbReference type="Proteomes" id="UP000076983"/>
    </source>
</evidence>